<dbReference type="Gene3D" id="3.40.720.10">
    <property type="entry name" value="Alkaline Phosphatase, subunit A"/>
    <property type="match status" value="1"/>
</dbReference>
<organism evidence="8 9">
    <name type="scientific">Popillia japonica</name>
    <name type="common">Japanese beetle</name>
    <dbReference type="NCBI Taxonomy" id="7064"/>
    <lineage>
        <taxon>Eukaryota</taxon>
        <taxon>Metazoa</taxon>
        <taxon>Ecdysozoa</taxon>
        <taxon>Arthropoda</taxon>
        <taxon>Hexapoda</taxon>
        <taxon>Insecta</taxon>
        <taxon>Pterygota</taxon>
        <taxon>Neoptera</taxon>
        <taxon>Endopterygota</taxon>
        <taxon>Coleoptera</taxon>
        <taxon>Polyphaga</taxon>
        <taxon>Scarabaeiformia</taxon>
        <taxon>Scarabaeidae</taxon>
        <taxon>Rutelinae</taxon>
        <taxon>Popillia</taxon>
    </lineage>
</organism>
<sequence>MNRAKLCCYFFVFAANVMLVSSVGEPNIIFIIADDLGWNDVSFHGSNQILTPNIDALAYNGIILNSHYVQPSGSATKAALLTGKYPIKLGMQGDPIQPGDTRALPERKLLPEYLKDIGYVTYLAGKWDLGYTRWNDTPTYRGFDHHLGFYNSWTSYYDFLTTTTVNGKDYSGLDIRRDAQPAWDLAGQYATDVLTDYAVGTIQQHDTTKPLFMMISHLAPHAANPAKPLEAPQETVDKFKHIIDSGRRTYAAMVSKIDDSVGAVVTALEQKGMFENSVIIFMSDNGAPTVGEFRNWGSNYPLKGLKGTLWEGGVRSPSFISSQLFLQKGRVSNDLIHVTDWFPTLLSAANGDVSFLDLDIDGTDIWSSLVYNFDTTRRSTLLNIDEKNRNAALILSNFKLIVGSTKNGTYDSYYGETGEENLEPVVYNTTAIAKSPAAKAIDKVSYSPTSEFEYMSLRELATLRCLDPSVKRTECDLSDGGICLFNLTKDPCEEDNMVNFLPSLVRQMKRKMVVYREGLVEWQERNLDIENSDPKLHHYTWNPWRDCADATCSA</sequence>
<dbReference type="Pfam" id="PF00884">
    <property type="entry name" value="Sulfatase"/>
    <property type="match status" value="1"/>
</dbReference>
<reference evidence="8 9" key="1">
    <citation type="journal article" date="2024" name="BMC Genomics">
        <title>De novo assembly and annotation of Popillia japonica's genome with initial clues to its potential as an invasive pest.</title>
        <authorList>
            <person name="Cucini C."/>
            <person name="Boschi S."/>
            <person name="Funari R."/>
            <person name="Cardaioli E."/>
            <person name="Iannotti N."/>
            <person name="Marturano G."/>
            <person name="Paoli F."/>
            <person name="Bruttini M."/>
            <person name="Carapelli A."/>
            <person name="Frati F."/>
            <person name="Nardi F."/>
        </authorList>
    </citation>
    <scope>NUCLEOTIDE SEQUENCE [LARGE SCALE GENOMIC DNA]</scope>
    <source>
        <strain evidence="8">DMR45628</strain>
    </source>
</reference>
<comment type="cofactor">
    <cofactor evidence="1">
        <name>Ca(2+)</name>
        <dbReference type="ChEBI" id="CHEBI:29108"/>
    </cofactor>
</comment>
<dbReference type="PANTHER" id="PTHR10342">
    <property type="entry name" value="ARYLSULFATASE"/>
    <property type="match status" value="1"/>
</dbReference>
<evidence type="ECO:0000256" key="4">
    <source>
        <dbReference type="ARBA" id="ARBA00022837"/>
    </source>
</evidence>
<feature type="signal peptide" evidence="6">
    <location>
        <begin position="1"/>
        <end position="22"/>
    </location>
</feature>
<feature type="domain" description="Sulfatase N-terminal" evidence="7">
    <location>
        <begin position="26"/>
        <end position="350"/>
    </location>
</feature>
<dbReference type="Proteomes" id="UP001458880">
    <property type="component" value="Unassembled WGS sequence"/>
</dbReference>
<evidence type="ECO:0000256" key="3">
    <source>
        <dbReference type="ARBA" id="ARBA00022723"/>
    </source>
</evidence>
<feature type="chain" id="PRO_5043743851" evidence="6">
    <location>
        <begin position="23"/>
        <end position="554"/>
    </location>
</feature>
<dbReference type="GO" id="GO:0046872">
    <property type="term" value="F:metal ion binding"/>
    <property type="evidence" value="ECO:0007669"/>
    <property type="project" value="UniProtKB-KW"/>
</dbReference>
<dbReference type="EMBL" id="JASPKY010000136">
    <property type="protein sequence ID" value="KAK9731198.1"/>
    <property type="molecule type" value="Genomic_DNA"/>
</dbReference>
<comment type="similarity">
    <text evidence="2">Belongs to the sulfatase family.</text>
</comment>
<evidence type="ECO:0000256" key="6">
    <source>
        <dbReference type="SAM" id="SignalP"/>
    </source>
</evidence>
<dbReference type="InterPro" id="IPR047115">
    <property type="entry name" value="ARSB"/>
</dbReference>
<evidence type="ECO:0000256" key="2">
    <source>
        <dbReference type="ARBA" id="ARBA00008779"/>
    </source>
</evidence>
<keyword evidence="4" id="KW-0106">Calcium</keyword>
<evidence type="ECO:0000259" key="7">
    <source>
        <dbReference type="Pfam" id="PF00884"/>
    </source>
</evidence>
<evidence type="ECO:0000256" key="1">
    <source>
        <dbReference type="ARBA" id="ARBA00001913"/>
    </source>
</evidence>
<dbReference type="Gene3D" id="3.30.1120.10">
    <property type="match status" value="1"/>
</dbReference>
<gene>
    <name evidence="8" type="ORF">QE152_g13842</name>
</gene>
<keyword evidence="3" id="KW-0479">Metal-binding</keyword>
<evidence type="ECO:0000313" key="8">
    <source>
        <dbReference type="EMBL" id="KAK9731198.1"/>
    </source>
</evidence>
<dbReference type="SUPFAM" id="SSF53649">
    <property type="entry name" value="Alkaline phosphatase-like"/>
    <property type="match status" value="1"/>
</dbReference>
<dbReference type="AlphaFoldDB" id="A0AAW1LBC3"/>
<dbReference type="InterPro" id="IPR017850">
    <property type="entry name" value="Alkaline_phosphatase_core_sf"/>
</dbReference>
<comment type="caution">
    <text evidence="8">The sequence shown here is derived from an EMBL/GenBank/DDBJ whole genome shotgun (WGS) entry which is preliminary data.</text>
</comment>
<dbReference type="InterPro" id="IPR000917">
    <property type="entry name" value="Sulfatase_N"/>
</dbReference>
<proteinExistence type="inferred from homology"/>
<evidence type="ECO:0000313" key="9">
    <source>
        <dbReference type="Proteomes" id="UP001458880"/>
    </source>
</evidence>
<evidence type="ECO:0000256" key="5">
    <source>
        <dbReference type="ARBA" id="ARBA00023180"/>
    </source>
</evidence>
<accession>A0AAW1LBC3</accession>
<name>A0AAW1LBC3_POPJA</name>
<dbReference type="GO" id="GO:0008484">
    <property type="term" value="F:sulfuric ester hydrolase activity"/>
    <property type="evidence" value="ECO:0007669"/>
    <property type="project" value="InterPro"/>
</dbReference>
<keyword evidence="5" id="KW-0325">Glycoprotein</keyword>
<keyword evidence="6" id="KW-0732">Signal</keyword>
<keyword evidence="9" id="KW-1185">Reference proteome</keyword>
<dbReference type="PANTHER" id="PTHR10342:SF264">
    <property type="entry name" value="MIP05773P-RELATED"/>
    <property type="match status" value="1"/>
</dbReference>
<protein>
    <submittedName>
        <fullName evidence="8">Sulfatase</fullName>
    </submittedName>
</protein>
<dbReference type="CDD" id="cd16029">
    <property type="entry name" value="4-S"/>
    <property type="match status" value="1"/>
</dbReference>